<dbReference type="SUPFAM" id="SSF52540">
    <property type="entry name" value="P-loop containing nucleoside triphosphate hydrolases"/>
    <property type="match status" value="1"/>
</dbReference>
<dbReference type="Pfam" id="PF04548">
    <property type="entry name" value="AIG1"/>
    <property type="match status" value="1"/>
</dbReference>
<dbReference type="InterPro" id="IPR027417">
    <property type="entry name" value="P-loop_NTPase"/>
</dbReference>
<proteinExistence type="inferred from homology"/>
<sequence>MVNEKYTLAEHLPIRQSSAKGELRIVVLGKIGVGKSATANSILGQNVFFEDFNAMPTTLRANCSSRNINGTKISVIDTAGLDDPNRRREDILEDVARIMVIFSSGVHVFLYVMNAASPRFNEKDLGYIRNFEKNILGGNMKSYRALVYSHADSIKQNMDLNAYWIKQQKGGGAISSFLKEFERNVVAVNNSTSSLVERERNQTAIVSLINLLKEQNKNSLYMNDAFMKAATEREDFQQWAKRKKLNLELVAAVEKVWAAHPEIDASSTEFVNKVLFQTEVQKLVESQERGKHKSTSSIRTKRSKRAIDKIKGEVLLIFAEYEKMIEAIKSYRTLTLQNT</sequence>
<name>A0A9Q0YNF7_HOLLE</name>
<dbReference type="OrthoDB" id="431287at2759"/>
<feature type="domain" description="AIG1-type G" evidence="4">
    <location>
        <begin position="20"/>
        <end position="230"/>
    </location>
</feature>
<dbReference type="InterPro" id="IPR006703">
    <property type="entry name" value="G_AIG1"/>
</dbReference>
<dbReference type="PROSITE" id="PS51720">
    <property type="entry name" value="G_AIG1"/>
    <property type="match status" value="1"/>
</dbReference>
<dbReference type="GO" id="GO:0005525">
    <property type="term" value="F:GTP binding"/>
    <property type="evidence" value="ECO:0007669"/>
    <property type="project" value="UniProtKB-KW"/>
</dbReference>
<reference evidence="5" key="1">
    <citation type="submission" date="2021-10" db="EMBL/GenBank/DDBJ databases">
        <title>Tropical sea cucumber genome reveals ecological adaptation and Cuvierian tubules defense mechanism.</title>
        <authorList>
            <person name="Chen T."/>
        </authorList>
    </citation>
    <scope>NUCLEOTIDE SEQUENCE</scope>
    <source>
        <strain evidence="5">Nanhai2018</strain>
        <tissue evidence="5">Muscle</tissue>
    </source>
</reference>
<keyword evidence="2" id="KW-0547">Nucleotide-binding</keyword>
<dbReference type="AlphaFoldDB" id="A0A9Q0YNF7"/>
<dbReference type="PANTHER" id="PTHR10903">
    <property type="entry name" value="GTPASE, IMAP FAMILY MEMBER-RELATED"/>
    <property type="match status" value="1"/>
</dbReference>
<evidence type="ECO:0000313" key="5">
    <source>
        <dbReference type="EMBL" id="KAJ8023804.1"/>
    </source>
</evidence>
<dbReference type="InterPro" id="IPR045058">
    <property type="entry name" value="GIMA/IAN/Toc"/>
</dbReference>
<gene>
    <name evidence="5" type="ORF">HOLleu_36347</name>
</gene>
<evidence type="ECO:0000256" key="3">
    <source>
        <dbReference type="ARBA" id="ARBA00023134"/>
    </source>
</evidence>
<organism evidence="5 6">
    <name type="scientific">Holothuria leucospilota</name>
    <name type="common">Black long sea cucumber</name>
    <name type="synonym">Mertensiothuria leucospilota</name>
    <dbReference type="NCBI Taxonomy" id="206669"/>
    <lineage>
        <taxon>Eukaryota</taxon>
        <taxon>Metazoa</taxon>
        <taxon>Echinodermata</taxon>
        <taxon>Eleutherozoa</taxon>
        <taxon>Echinozoa</taxon>
        <taxon>Holothuroidea</taxon>
        <taxon>Aspidochirotacea</taxon>
        <taxon>Aspidochirotida</taxon>
        <taxon>Holothuriidae</taxon>
        <taxon>Holothuria</taxon>
    </lineage>
</organism>
<protein>
    <submittedName>
        <fullName evidence="5">GTPase IMAP family member 5</fullName>
    </submittedName>
</protein>
<accession>A0A9Q0YNF7</accession>
<keyword evidence="6" id="KW-1185">Reference proteome</keyword>
<dbReference type="Gene3D" id="3.40.50.300">
    <property type="entry name" value="P-loop containing nucleotide triphosphate hydrolases"/>
    <property type="match status" value="1"/>
</dbReference>
<comment type="similarity">
    <text evidence="1">Belongs to the TRAFAC class TrmE-Era-EngA-EngB-Septin-like GTPase superfamily. AIG1/Toc34/Toc159-like paraseptin GTPase family. IAN subfamily.</text>
</comment>
<evidence type="ECO:0000256" key="2">
    <source>
        <dbReference type="ARBA" id="ARBA00022741"/>
    </source>
</evidence>
<dbReference type="PANTHER" id="PTHR10903:SF184">
    <property type="entry name" value="GTP-BINDING PROTEIN A"/>
    <property type="match status" value="1"/>
</dbReference>
<dbReference type="Proteomes" id="UP001152320">
    <property type="component" value="Chromosome 19"/>
</dbReference>
<evidence type="ECO:0000313" key="6">
    <source>
        <dbReference type="Proteomes" id="UP001152320"/>
    </source>
</evidence>
<dbReference type="EMBL" id="JAIZAY010000019">
    <property type="protein sequence ID" value="KAJ8023804.1"/>
    <property type="molecule type" value="Genomic_DNA"/>
</dbReference>
<evidence type="ECO:0000259" key="4">
    <source>
        <dbReference type="PROSITE" id="PS51720"/>
    </source>
</evidence>
<evidence type="ECO:0000256" key="1">
    <source>
        <dbReference type="ARBA" id="ARBA00008535"/>
    </source>
</evidence>
<keyword evidence="3" id="KW-0342">GTP-binding</keyword>
<comment type="caution">
    <text evidence="5">The sequence shown here is derived from an EMBL/GenBank/DDBJ whole genome shotgun (WGS) entry which is preliminary data.</text>
</comment>